<dbReference type="Pfam" id="PF00005">
    <property type="entry name" value="ABC_tran"/>
    <property type="match status" value="1"/>
</dbReference>
<dbReference type="InterPro" id="IPR003439">
    <property type="entry name" value="ABC_transporter-like_ATP-bd"/>
</dbReference>
<keyword evidence="4" id="KW-0547">Nucleotide-binding</keyword>
<dbReference type="InterPro" id="IPR003593">
    <property type="entry name" value="AAA+_ATPase"/>
</dbReference>
<dbReference type="PROSITE" id="PS50929">
    <property type="entry name" value="ABC_TM1F"/>
    <property type="match status" value="1"/>
</dbReference>
<dbReference type="PANTHER" id="PTHR43394">
    <property type="entry name" value="ATP-DEPENDENT PERMEASE MDL1, MITOCHONDRIAL"/>
    <property type="match status" value="1"/>
</dbReference>
<dbReference type="PANTHER" id="PTHR43394:SF1">
    <property type="entry name" value="ATP-BINDING CASSETTE SUB-FAMILY B MEMBER 10, MITOCHONDRIAL"/>
    <property type="match status" value="1"/>
</dbReference>
<dbReference type="InterPro" id="IPR036640">
    <property type="entry name" value="ABC1_TM_sf"/>
</dbReference>
<comment type="subcellular location">
    <subcellularLocation>
        <location evidence="1">Cell membrane</location>
        <topology evidence="1">Multi-pass membrane protein</topology>
    </subcellularLocation>
</comment>
<keyword evidence="2" id="KW-0813">Transport</keyword>
<sequence>MNKLDFHLFKELYGFVKPYKFRFFGLVFLMILGAVTAPLMPLVVQKAIDGPIIEGDKAGLLRDLGWMVALLVLNAFVTFFSTYESGWVSQKIIHDIRLKVYRKTLNLKLRYYDNTPIGRLVTRTISDVETLSEVFSSGLAALVGDLLQLIVILGMLIYLNWKLTLASVAAIPFLIISTYIFKELVKKSYGEVRTHVSNLNAFLQERITGMNLIQIFDVAPQQFKKFDQLNQKHRDAQIKNVFYYSVYFPVADLISAISIGLIVWYGAKGVIAEEISFGMITAFIMYSNQFFRPIRMIADRINTIQMGMVSIERIMEILDDEDQMEQESGSTHEIKGHLKFDNVSFAYKGEDWILKNINFDLPAGKSLAFVGPTGAGKTSTINLLTRFYDFQKGNIYIDGKEIREITLNSLRKQVGVVLQDVFLFRGSILDNLRLGDESISKDKVIAAAQEVGIHEFIQKLPGQYDYEVMERGSTLSMGQRQLLSFVRVLVHNPSILILDEATSSIDSESEELIQNAIDKVMKNRTSIIIAHRLSTVQNVDKIIVLQKGEIKEVGNHDELMQQKGIYANLVEVQFAKPELKAL</sequence>
<evidence type="ECO:0000259" key="10">
    <source>
        <dbReference type="PROSITE" id="PS50929"/>
    </source>
</evidence>
<dbReference type="Pfam" id="PF00664">
    <property type="entry name" value="ABC_membrane"/>
    <property type="match status" value="1"/>
</dbReference>
<dbReference type="GO" id="GO:0016887">
    <property type="term" value="F:ATP hydrolysis activity"/>
    <property type="evidence" value="ECO:0007669"/>
    <property type="project" value="InterPro"/>
</dbReference>
<reference evidence="11 12" key="2">
    <citation type="journal article" date="2011" name="Stand. Genomic Sci.">
        <title>Complete genome sequence of Leadbetterella byssophila type strain (4M15).</title>
        <authorList>
            <person name="Abt B."/>
            <person name="Teshima H."/>
            <person name="Lucas S."/>
            <person name="Lapidus A."/>
            <person name="Del Rio T.G."/>
            <person name="Nolan M."/>
            <person name="Tice H."/>
            <person name="Cheng J.F."/>
            <person name="Pitluck S."/>
            <person name="Liolios K."/>
            <person name="Pagani I."/>
            <person name="Ivanova N."/>
            <person name="Mavromatis K."/>
            <person name="Pati A."/>
            <person name="Tapia R."/>
            <person name="Han C."/>
            <person name="Goodwin L."/>
            <person name="Chen A."/>
            <person name="Palaniappan K."/>
            <person name="Land M."/>
            <person name="Hauser L."/>
            <person name="Chang Y.J."/>
            <person name="Jeffries C.D."/>
            <person name="Rohde M."/>
            <person name="Goker M."/>
            <person name="Tindall B.J."/>
            <person name="Detter J.C."/>
            <person name="Woyke T."/>
            <person name="Bristow J."/>
            <person name="Eisen J.A."/>
            <person name="Markowitz V."/>
            <person name="Hugenholtz P."/>
            <person name="Klenk H.P."/>
            <person name="Kyrpides N.C."/>
        </authorList>
    </citation>
    <scope>NUCLEOTIDE SEQUENCE [LARGE SCALE GENOMIC DNA]</scope>
    <source>
        <strain evidence="12">DSM 17132 / JCM 16389 / KACC 11308 / NBRC 106382 / 4M15</strain>
    </source>
</reference>
<dbReference type="SUPFAM" id="SSF90123">
    <property type="entry name" value="ABC transporter transmembrane region"/>
    <property type="match status" value="1"/>
</dbReference>
<evidence type="ECO:0000256" key="6">
    <source>
        <dbReference type="ARBA" id="ARBA00022989"/>
    </source>
</evidence>
<evidence type="ECO:0000259" key="9">
    <source>
        <dbReference type="PROSITE" id="PS50893"/>
    </source>
</evidence>
<evidence type="ECO:0000256" key="2">
    <source>
        <dbReference type="ARBA" id="ARBA00022448"/>
    </source>
</evidence>
<dbReference type="SMART" id="SM00382">
    <property type="entry name" value="AAA"/>
    <property type="match status" value="1"/>
</dbReference>
<dbReference type="FunFam" id="3.40.50.300:FF:000287">
    <property type="entry name" value="Multidrug ABC transporter ATP-binding protein"/>
    <property type="match status" value="1"/>
</dbReference>
<evidence type="ECO:0000313" key="12">
    <source>
        <dbReference type="Proteomes" id="UP000007435"/>
    </source>
</evidence>
<organism evidence="11 12">
    <name type="scientific">Leadbetterella byssophila (strain DSM 17132 / JCM 16389 / KACC 11308 / NBRC 106382 / 4M15)</name>
    <dbReference type="NCBI Taxonomy" id="649349"/>
    <lineage>
        <taxon>Bacteria</taxon>
        <taxon>Pseudomonadati</taxon>
        <taxon>Bacteroidota</taxon>
        <taxon>Cytophagia</taxon>
        <taxon>Cytophagales</taxon>
        <taxon>Leadbetterellaceae</taxon>
        <taxon>Leadbetterella</taxon>
    </lineage>
</organism>
<keyword evidence="12" id="KW-1185">Reference proteome</keyword>
<dbReference type="GO" id="GO:0015421">
    <property type="term" value="F:ABC-type oligopeptide transporter activity"/>
    <property type="evidence" value="ECO:0007669"/>
    <property type="project" value="TreeGrafter"/>
</dbReference>
<evidence type="ECO:0000313" key="11">
    <source>
        <dbReference type="EMBL" id="ADQ16381.1"/>
    </source>
</evidence>
<dbReference type="CDD" id="cd03254">
    <property type="entry name" value="ABCC_Glucan_exporter_like"/>
    <property type="match status" value="1"/>
</dbReference>
<keyword evidence="7 8" id="KW-0472">Membrane</keyword>
<dbReference type="CDD" id="cd18544">
    <property type="entry name" value="ABC_6TM_TmrA_like"/>
    <property type="match status" value="1"/>
</dbReference>
<dbReference type="RefSeq" id="WP_013407433.1">
    <property type="nucleotide sequence ID" value="NC_014655.1"/>
</dbReference>
<evidence type="ECO:0000256" key="1">
    <source>
        <dbReference type="ARBA" id="ARBA00004651"/>
    </source>
</evidence>
<dbReference type="GO" id="GO:0005524">
    <property type="term" value="F:ATP binding"/>
    <property type="evidence" value="ECO:0007669"/>
    <property type="project" value="UniProtKB-KW"/>
</dbReference>
<keyword evidence="6 8" id="KW-1133">Transmembrane helix</keyword>
<gene>
    <name evidence="11" type="ordered locus">Lbys_0619</name>
</gene>
<dbReference type="EMBL" id="CP002305">
    <property type="protein sequence ID" value="ADQ16381.1"/>
    <property type="molecule type" value="Genomic_DNA"/>
</dbReference>
<dbReference type="SUPFAM" id="SSF52540">
    <property type="entry name" value="P-loop containing nucleoside triphosphate hydrolases"/>
    <property type="match status" value="1"/>
</dbReference>
<dbReference type="STRING" id="649349.Lbys_0619"/>
<reference key="1">
    <citation type="submission" date="2010-11" db="EMBL/GenBank/DDBJ databases">
        <title>The complete genome of Leadbetterella byssophila DSM 17132.</title>
        <authorList>
            <consortium name="US DOE Joint Genome Institute (JGI-PGF)"/>
            <person name="Lucas S."/>
            <person name="Copeland A."/>
            <person name="Lapidus A."/>
            <person name="Glavina del Rio T."/>
            <person name="Dalin E."/>
            <person name="Tice H."/>
            <person name="Bruce D."/>
            <person name="Goodwin L."/>
            <person name="Pitluck S."/>
            <person name="Kyrpides N."/>
            <person name="Mavromatis K."/>
            <person name="Ivanova N."/>
            <person name="Teshima H."/>
            <person name="Brettin T."/>
            <person name="Detter J.C."/>
            <person name="Han C."/>
            <person name="Tapia R."/>
            <person name="Land M."/>
            <person name="Hauser L."/>
            <person name="Markowitz V."/>
            <person name="Cheng J.-F."/>
            <person name="Hugenholtz P."/>
            <person name="Woyke T."/>
            <person name="Wu D."/>
            <person name="Tindall B."/>
            <person name="Pomrenke H.G."/>
            <person name="Brambilla E."/>
            <person name="Klenk H.-P."/>
            <person name="Eisen J.A."/>
        </authorList>
    </citation>
    <scope>NUCLEOTIDE SEQUENCE [LARGE SCALE GENOMIC DNA]</scope>
    <source>
        <strain>DSM 17132</strain>
    </source>
</reference>
<dbReference type="eggNOG" id="COG1132">
    <property type="taxonomic scope" value="Bacteria"/>
</dbReference>
<feature type="domain" description="ABC transmembrane type-1" evidence="10">
    <location>
        <begin position="24"/>
        <end position="306"/>
    </location>
</feature>
<feature type="transmembrane region" description="Helical" evidence="8">
    <location>
        <begin position="139"/>
        <end position="159"/>
    </location>
</feature>
<dbReference type="KEGG" id="lby:Lbys_0619"/>
<dbReference type="Gene3D" id="1.20.1560.10">
    <property type="entry name" value="ABC transporter type 1, transmembrane domain"/>
    <property type="match status" value="1"/>
</dbReference>
<feature type="domain" description="ABC transporter" evidence="9">
    <location>
        <begin position="338"/>
        <end position="572"/>
    </location>
</feature>
<feature type="transmembrane region" description="Helical" evidence="8">
    <location>
        <begin position="64"/>
        <end position="83"/>
    </location>
</feature>
<evidence type="ECO:0000256" key="3">
    <source>
        <dbReference type="ARBA" id="ARBA00022692"/>
    </source>
</evidence>
<dbReference type="InterPro" id="IPR011527">
    <property type="entry name" value="ABC1_TM_dom"/>
</dbReference>
<name>E4RYL9_LEAB4</name>
<evidence type="ECO:0000256" key="8">
    <source>
        <dbReference type="SAM" id="Phobius"/>
    </source>
</evidence>
<evidence type="ECO:0000256" key="4">
    <source>
        <dbReference type="ARBA" id="ARBA00022741"/>
    </source>
</evidence>
<keyword evidence="3 8" id="KW-0812">Transmembrane</keyword>
<dbReference type="AlphaFoldDB" id="E4RYL9"/>
<feature type="transmembrane region" description="Helical" evidence="8">
    <location>
        <begin position="241"/>
        <end position="265"/>
    </location>
</feature>
<feature type="transmembrane region" description="Helical" evidence="8">
    <location>
        <begin position="165"/>
        <end position="181"/>
    </location>
</feature>
<dbReference type="InterPro" id="IPR039421">
    <property type="entry name" value="Type_1_exporter"/>
</dbReference>
<dbReference type="InterPro" id="IPR027417">
    <property type="entry name" value="P-loop_NTPase"/>
</dbReference>
<feature type="transmembrane region" description="Helical" evidence="8">
    <location>
        <begin position="21"/>
        <end position="44"/>
    </location>
</feature>
<dbReference type="PROSITE" id="PS50893">
    <property type="entry name" value="ABC_TRANSPORTER_2"/>
    <property type="match status" value="1"/>
</dbReference>
<feature type="transmembrane region" description="Helical" evidence="8">
    <location>
        <begin position="271"/>
        <end position="291"/>
    </location>
</feature>
<dbReference type="Gene3D" id="3.40.50.300">
    <property type="entry name" value="P-loop containing nucleotide triphosphate hydrolases"/>
    <property type="match status" value="1"/>
</dbReference>
<dbReference type="HOGENOM" id="CLU_000604_84_7_10"/>
<accession>E4RYL9</accession>
<proteinExistence type="predicted"/>
<dbReference type="Proteomes" id="UP000007435">
    <property type="component" value="Chromosome"/>
</dbReference>
<dbReference type="GO" id="GO:0005886">
    <property type="term" value="C:plasma membrane"/>
    <property type="evidence" value="ECO:0007669"/>
    <property type="project" value="UniProtKB-SubCell"/>
</dbReference>
<evidence type="ECO:0000256" key="7">
    <source>
        <dbReference type="ARBA" id="ARBA00023136"/>
    </source>
</evidence>
<evidence type="ECO:0000256" key="5">
    <source>
        <dbReference type="ARBA" id="ARBA00022840"/>
    </source>
</evidence>
<protein>
    <submittedName>
        <fullName evidence="11">ABC transporter related protein</fullName>
    </submittedName>
</protein>
<keyword evidence="5" id="KW-0067">ATP-binding</keyword>